<comment type="similarity">
    <text evidence="2">Belongs to the drug/metabolite transporter (DMT) superfamily. 10 TMS drug/metabolite exporter (DME) (TC 2.A.7.3) family.</text>
</comment>
<sequence>MSSDPAPALPARVVDPDARTGILLTILGLILFSVLNGVVKAQTEIFPVVQIMFFRNAFALLPLALFIGLTAGWKSVRTERPALHLLHAFLVSGAIGFIFLGYNALPLADATAINFAAPLVVCVLSVPLLKEPVGPLKWFAVLIGFAGVMIMVRPGGDVIREGAIYSFSGTVMSAGGLLLARHLSRFDATTTIVFLFMALSSAMMLPLLFFFWVTPTPLQLAGLVAMGIASGVAQYMTTRALFHASAATIAPLGYTKMIWALLIGYFAFGDWPAPVVLAGAGLVLLSTWVVYRRETVSSQRRPAAE</sequence>
<accession>A0A9J7AP49</accession>
<dbReference type="SUPFAM" id="SSF103481">
    <property type="entry name" value="Multidrug resistance efflux transporter EmrE"/>
    <property type="match status" value="2"/>
</dbReference>
<feature type="domain" description="EamA" evidence="7">
    <location>
        <begin position="162"/>
        <end position="291"/>
    </location>
</feature>
<dbReference type="PANTHER" id="PTHR22911">
    <property type="entry name" value="ACYL-MALONYL CONDENSING ENZYME-RELATED"/>
    <property type="match status" value="1"/>
</dbReference>
<evidence type="ECO:0000256" key="6">
    <source>
        <dbReference type="SAM" id="Phobius"/>
    </source>
</evidence>
<dbReference type="InterPro" id="IPR037185">
    <property type="entry name" value="EmrE-like"/>
</dbReference>
<dbReference type="InterPro" id="IPR000620">
    <property type="entry name" value="EamA_dom"/>
</dbReference>
<proteinExistence type="inferred from homology"/>
<feature type="transmembrane region" description="Helical" evidence="6">
    <location>
        <begin position="111"/>
        <end position="129"/>
    </location>
</feature>
<evidence type="ECO:0000256" key="1">
    <source>
        <dbReference type="ARBA" id="ARBA00004141"/>
    </source>
</evidence>
<evidence type="ECO:0000259" key="7">
    <source>
        <dbReference type="Pfam" id="PF00892"/>
    </source>
</evidence>
<evidence type="ECO:0000313" key="9">
    <source>
        <dbReference type="Proteomes" id="UP001060336"/>
    </source>
</evidence>
<feature type="transmembrane region" description="Helical" evidence="6">
    <location>
        <begin position="192"/>
        <end position="212"/>
    </location>
</feature>
<feature type="transmembrane region" description="Helical" evidence="6">
    <location>
        <begin position="218"/>
        <end position="237"/>
    </location>
</feature>
<dbReference type="Pfam" id="PF00892">
    <property type="entry name" value="EamA"/>
    <property type="match status" value="2"/>
</dbReference>
<name>A0A9J7AP49_9PROT</name>
<evidence type="ECO:0000256" key="2">
    <source>
        <dbReference type="ARBA" id="ARBA00009853"/>
    </source>
</evidence>
<keyword evidence="4 6" id="KW-1133">Transmembrane helix</keyword>
<dbReference type="RefSeq" id="WP_257767484.1">
    <property type="nucleotide sequence ID" value="NZ_CP102480.1"/>
</dbReference>
<organism evidence="8 9">
    <name type="scientific">Nisaea acidiphila</name>
    <dbReference type="NCBI Taxonomy" id="1862145"/>
    <lineage>
        <taxon>Bacteria</taxon>
        <taxon>Pseudomonadati</taxon>
        <taxon>Pseudomonadota</taxon>
        <taxon>Alphaproteobacteria</taxon>
        <taxon>Rhodospirillales</taxon>
        <taxon>Thalassobaculaceae</taxon>
        <taxon>Nisaea</taxon>
    </lineage>
</organism>
<feature type="transmembrane region" description="Helical" evidence="6">
    <location>
        <begin position="21"/>
        <end position="39"/>
    </location>
</feature>
<feature type="transmembrane region" description="Helical" evidence="6">
    <location>
        <begin position="249"/>
        <end position="268"/>
    </location>
</feature>
<feature type="transmembrane region" description="Helical" evidence="6">
    <location>
        <begin position="51"/>
        <end position="73"/>
    </location>
</feature>
<feature type="domain" description="EamA" evidence="7">
    <location>
        <begin position="20"/>
        <end position="152"/>
    </location>
</feature>
<feature type="transmembrane region" description="Helical" evidence="6">
    <location>
        <begin position="136"/>
        <end position="156"/>
    </location>
</feature>
<dbReference type="GO" id="GO:0016020">
    <property type="term" value="C:membrane"/>
    <property type="evidence" value="ECO:0007669"/>
    <property type="project" value="UniProtKB-SubCell"/>
</dbReference>
<gene>
    <name evidence="8" type="ORF">NUH88_16455</name>
</gene>
<keyword evidence="3 6" id="KW-0812">Transmembrane</keyword>
<evidence type="ECO:0000256" key="3">
    <source>
        <dbReference type="ARBA" id="ARBA00022692"/>
    </source>
</evidence>
<evidence type="ECO:0000256" key="4">
    <source>
        <dbReference type="ARBA" id="ARBA00022989"/>
    </source>
</evidence>
<dbReference type="AlphaFoldDB" id="A0A9J7AP49"/>
<keyword evidence="5 6" id="KW-0472">Membrane</keyword>
<dbReference type="Proteomes" id="UP001060336">
    <property type="component" value="Chromosome"/>
</dbReference>
<evidence type="ECO:0000256" key="5">
    <source>
        <dbReference type="ARBA" id="ARBA00023136"/>
    </source>
</evidence>
<dbReference type="PANTHER" id="PTHR22911:SF6">
    <property type="entry name" value="SOLUTE CARRIER FAMILY 35 MEMBER G1"/>
    <property type="match status" value="1"/>
</dbReference>
<comment type="subcellular location">
    <subcellularLocation>
        <location evidence="1">Membrane</location>
        <topology evidence="1">Multi-pass membrane protein</topology>
    </subcellularLocation>
</comment>
<feature type="transmembrane region" description="Helical" evidence="6">
    <location>
        <begin position="162"/>
        <end position="180"/>
    </location>
</feature>
<evidence type="ECO:0000313" key="8">
    <source>
        <dbReference type="EMBL" id="UUX48983.1"/>
    </source>
</evidence>
<protein>
    <submittedName>
        <fullName evidence="8">DMT family transporter</fullName>
    </submittedName>
</protein>
<dbReference type="KEGG" id="naci:NUH88_16455"/>
<feature type="transmembrane region" description="Helical" evidence="6">
    <location>
        <begin position="85"/>
        <end position="105"/>
    </location>
</feature>
<keyword evidence="9" id="KW-1185">Reference proteome</keyword>
<dbReference type="EMBL" id="CP102480">
    <property type="protein sequence ID" value="UUX48983.1"/>
    <property type="molecule type" value="Genomic_DNA"/>
</dbReference>
<reference evidence="8" key="1">
    <citation type="submission" date="2022-08" db="EMBL/GenBank/DDBJ databases">
        <title>Nisaea acidiphila sp. nov., isolated from a marine algal debris and emended description of the genus Nisaea Urios et al. 2008.</title>
        <authorList>
            <person name="Kwon K."/>
        </authorList>
    </citation>
    <scope>NUCLEOTIDE SEQUENCE</scope>
    <source>
        <strain evidence="8">MEBiC11861</strain>
    </source>
</reference>